<dbReference type="OrthoDB" id="194443at2759"/>
<name>A0A194XW53_MOLSC</name>
<feature type="domain" description="BTB" evidence="2">
    <location>
        <begin position="50"/>
        <end position="109"/>
    </location>
</feature>
<sequence>MSLVRQRSTDPASSEEPATKKPKTVPEFPWPWNDPPETDTYIDKIKSPILDIRVGPDAKLFQVHKRVLTDKADFFGKMFDGQFIEAAKKAADFPEDDEAAWEELIAWSYGAFFHVFLPCDRRRVNLDAKEALAFFNRIKLCCLAEKYNIIRLYNLGVDSLIDFLWQGPSTMPILSWDVFQVCCRYAYEHSAEHTGLRHLFSTYFCYLLSCPKEDCESTYDSQQMMSLASDIPDLMSDFFKITQQSSGPDSTKPDNIDPCVFHMHIRPANEECPRALGGCSSFKWPRTEAQVHYSVQGMYEPDMSQGCRVMRLAEVIGVATKDVISAVDSLIKDVANVEWLDEGHNVDLINPKKWQKIMEHEQEE</sequence>
<dbReference type="PANTHER" id="PTHR47843:SF2">
    <property type="entry name" value="BTB DOMAIN-CONTAINING PROTEIN"/>
    <property type="match status" value="1"/>
</dbReference>
<dbReference type="InterPro" id="IPR011333">
    <property type="entry name" value="SKP1/BTB/POZ_sf"/>
</dbReference>
<evidence type="ECO:0000313" key="3">
    <source>
        <dbReference type="EMBL" id="KUJ24535.1"/>
    </source>
</evidence>
<evidence type="ECO:0000313" key="4">
    <source>
        <dbReference type="Proteomes" id="UP000070700"/>
    </source>
</evidence>
<dbReference type="InterPro" id="IPR000210">
    <property type="entry name" value="BTB/POZ_dom"/>
</dbReference>
<accession>A0A194XW53</accession>
<organism evidence="3 4">
    <name type="scientific">Mollisia scopiformis</name>
    <name type="common">Conifer needle endophyte fungus</name>
    <name type="synonym">Phialocephala scopiformis</name>
    <dbReference type="NCBI Taxonomy" id="149040"/>
    <lineage>
        <taxon>Eukaryota</taxon>
        <taxon>Fungi</taxon>
        <taxon>Dikarya</taxon>
        <taxon>Ascomycota</taxon>
        <taxon>Pezizomycotina</taxon>
        <taxon>Leotiomycetes</taxon>
        <taxon>Helotiales</taxon>
        <taxon>Mollisiaceae</taxon>
        <taxon>Mollisia</taxon>
    </lineage>
</organism>
<dbReference type="AlphaFoldDB" id="A0A194XW53"/>
<keyword evidence="4" id="KW-1185">Reference proteome</keyword>
<dbReference type="EMBL" id="KQ947404">
    <property type="protein sequence ID" value="KUJ24535.1"/>
    <property type="molecule type" value="Genomic_DNA"/>
</dbReference>
<dbReference type="InParanoid" id="A0A194XW53"/>
<dbReference type="KEGG" id="psco:LY89DRAFT_24224"/>
<dbReference type="PROSITE" id="PS50097">
    <property type="entry name" value="BTB"/>
    <property type="match status" value="1"/>
</dbReference>
<evidence type="ECO:0000256" key="1">
    <source>
        <dbReference type="SAM" id="MobiDB-lite"/>
    </source>
</evidence>
<dbReference type="Gene3D" id="3.30.710.10">
    <property type="entry name" value="Potassium Channel Kv1.1, Chain A"/>
    <property type="match status" value="1"/>
</dbReference>
<dbReference type="GeneID" id="28815844"/>
<feature type="compositionally biased region" description="Polar residues" evidence="1">
    <location>
        <begin position="1"/>
        <end position="12"/>
    </location>
</feature>
<dbReference type="Proteomes" id="UP000070700">
    <property type="component" value="Unassembled WGS sequence"/>
</dbReference>
<dbReference type="PANTHER" id="PTHR47843">
    <property type="entry name" value="BTB DOMAIN-CONTAINING PROTEIN-RELATED"/>
    <property type="match status" value="1"/>
</dbReference>
<evidence type="ECO:0000259" key="2">
    <source>
        <dbReference type="PROSITE" id="PS50097"/>
    </source>
</evidence>
<dbReference type="RefSeq" id="XP_018078890.1">
    <property type="nucleotide sequence ID" value="XM_018206118.1"/>
</dbReference>
<gene>
    <name evidence="3" type="ORF">LY89DRAFT_24224</name>
</gene>
<protein>
    <recommendedName>
        <fullName evidence="2">BTB domain-containing protein</fullName>
    </recommendedName>
</protein>
<reference evidence="3 4" key="1">
    <citation type="submission" date="2015-10" db="EMBL/GenBank/DDBJ databases">
        <title>Full genome of DAOMC 229536 Phialocephala scopiformis, a fungal endophyte of spruce producing the potent anti-insectan compound rugulosin.</title>
        <authorList>
            <consortium name="DOE Joint Genome Institute"/>
            <person name="Walker A.K."/>
            <person name="Frasz S.L."/>
            <person name="Seifert K.A."/>
            <person name="Miller J.D."/>
            <person name="Mondo S.J."/>
            <person name="Labutti K."/>
            <person name="Lipzen A."/>
            <person name="Dockter R."/>
            <person name="Kennedy M."/>
            <person name="Grigoriev I.V."/>
            <person name="Spatafora J.W."/>
        </authorList>
    </citation>
    <scope>NUCLEOTIDE SEQUENCE [LARGE SCALE GENOMIC DNA]</scope>
    <source>
        <strain evidence="3 4">CBS 120377</strain>
    </source>
</reference>
<feature type="region of interest" description="Disordered" evidence="1">
    <location>
        <begin position="1"/>
        <end position="32"/>
    </location>
</feature>
<proteinExistence type="predicted"/>
<dbReference type="SUPFAM" id="SSF54695">
    <property type="entry name" value="POZ domain"/>
    <property type="match status" value="1"/>
</dbReference>